<reference evidence="2" key="1">
    <citation type="submission" date="2010-11" db="EMBL/GenBank/DDBJ databases">
        <title>The complete genome of Mahella australiensis DSM 15567.</title>
        <authorList>
            <consortium name="US DOE Joint Genome Institute (JGI-PGF)"/>
            <person name="Lucas S."/>
            <person name="Copeland A."/>
            <person name="Lapidus A."/>
            <person name="Bruce D."/>
            <person name="Goodwin L."/>
            <person name="Pitluck S."/>
            <person name="Kyrpides N."/>
            <person name="Mavromatis K."/>
            <person name="Pagani I."/>
            <person name="Ivanova N."/>
            <person name="Teshima H."/>
            <person name="Brettin T."/>
            <person name="Detter J.C."/>
            <person name="Han C."/>
            <person name="Tapia R."/>
            <person name="Land M."/>
            <person name="Hauser L."/>
            <person name="Markowitz V."/>
            <person name="Cheng J.-F."/>
            <person name="Hugenholtz P."/>
            <person name="Woyke T."/>
            <person name="Wu D."/>
            <person name="Spring S."/>
            <person name="Pukall R."/>
            <person name="Steenblock K."/>
            <person name="Schneider S."/>
            <person name="Klenk H.-P."/>
            <person name="Eisen J.A."/>
        </authorList>
    </citation>
    <scope>NUCLEOTIDE SEQUENCE [LARGE SCALE GENOMIC DNA]</scope>
    <source>
        <strain evidence="2">DSM 15567 / CIP 107919 / 50-1 BON</strain>
    </source>
</reference>
<dbReference type="OrthoDB" id="9797779at2"/>
<dbReference type="eggNOG" id="COG1683">
    <property type="taxonomic scope" value="Bacteria"/>
</dbReference>
<dbReference type="Proteomes" id="UP000008457">
    <property type="component" value="Chromosome"/>
</dbReference>
<dbReference type="KEGG" id="mas:Mahau_0429"/>
<organism evidence="1 2">
    <name type="scientific">Mahella australiensis (strain DSM 15567 / CIP 107919 / 50-1 BON)</name>
    <dbReference type="NCBI Taxonomy" id="697281"/>
    <lineage>
        <taxon>Bacteria</taxon>
        <taxon>Bacillati</taxon>
        <taxon>Bacillota</taxon>
        <taxon>Clostridia</taxon>
        <taxon>Thermoanaerobacterales</taxon>
        <taxon>Thermoanaerobacterales Family IV. Incertae Sedis</taxon>
        <taxon>Mahella</taxon>
    </lineage>
</organism>
<dbReference type="PANTHER" id="PTHR30087:SF1">
    <property type="entry name" value="HYPOTHETICAL CYTOSOLIC PROTEIN"/>
    <property type="match status" value="1"/>
</dbReference>
<gene>
    <name evidence="1" type="ordered locus">Mahau_0429</name>
</gene>
<dbReference type="EMBL" id="CP002360">
    <property type="protein sequence ID" value="AEE95645.1"/>
    <property type="molecule type" value="Genomic_DNA"/>
</dbReference>
<accession>F3ZYC0</accession>
<dbReference type="RefSeq" id="WP_013780078.1">
    <property type="nucleotide sequence ID" value="NC_015520.1"/>
</dbReference>
<reference evidence="1 2" key="2">
    <citation type="journal article" date="2011" name="Stand. Genomic Sci.">
        <title>Complete genome sequence of Mahella australiensis type strain (50-1 BON).</title>
        <authorList>
            <person name="Sikorski J."/>
            <person name="Teshima H."/>
            <person name="Nolan M."/>
            <person name="Lucas S."/>
            <person name="Hammon N."/>
            <person name="Deshpande S."/>
            <person name="Cheng J.F."/>
            <person name="Pitluck S."/>
            <person name="Liolios K."/>
            <person name="Pagani I."/>
            <person name="Ivanova N."/>
            <person name="Huntemann M."/>
            <person name="Mavromatis K."/>
            <person name="Ovchinikova G."/>
            <person name="Pati A."/>
            <person name="Tapia R."/>
            <person name="Han C."/>
            <person name="Goodwin L."/>
            <person name="Chen A."/>
            <person name="Palaniappan K."/>
            <person name="Land M."/>
            <person name="Hauser L."/>
            <person name="Ngatchou-Djao O.D."/>
            <person name="Rohde M."/>
            <person name="Pukall R."/>
            <person name="Spring S."/>
            <person name="Abt B."/>
            <person name="Goker M."/>
            <person name="Detter J.C."/>
            <person name="Woyke T."/>
            <person name="Bristow J."/>
            <person name="Markowitz V."/>
            <person name="Hugenholtz P."/>
            <person name="Eisen J.A."/>
            <person name="Kyrpides N.C."/>
            <person name="Klenk H.P."/>
            <person name="Lapidus A."/>
        </authorList>
    </citation>
    <scope>NUCLEOTIDE SEQUENCE [LARGE SCALE GENOMIC DNA]</scope>
    <source>
        <strain evidence="2">DSM 15567 / CIP 107919 / 50-1 BON</strain>
    </source>
</reference>
<sequence length="143" mass="14890">MYIVSACLAGVNCKYNGGHNADPHIKKLIEEGKAIPICPEQLGGLATPRRPAEIKGGTGSDVLIGKARVIDADGLDVTEAFVKGAQEVLKLARLAKANKAILKAKSPSCGCGFIYDGSFSGKLIEGNGVTAQILIDNGIEIEL</sequence>
<proteinExistence type="predicted"/>
<dbReference type="InterPro" id="IPR007553">
    <property type="entry name" value="2-thiour_desulf"/>
</dbReference>
<evidence type="ECO:0000313" key="2">
    <source>
        <dbReference type="Proteomes" id="UP000008457"/>
    </source>
</evidence>
<keyword evidence="2" id="KW-1185">Reference proteome</keyword>
<name>F3ZYC0_MAHA5</name>
<dbReference type="Pfam" id="PF04463">
    <property type="entry name" value="2-thiour_desulf"/>
    <property type="match status" value="1"/>
</dbReference>
<dbReference type="HOGENOM" id="CLU_076318_1_1_9"/>
<dbReference type="AlphaFoldDB" id="F3ZYC0"/>
<evidence type="ECO:0000313" key="1">
    <source>
        <dbReference type="EMBL" id="AEE95645.1"/>
    </source>
</evidence>
<dbReference type="STRING" id="697281.Mahau_0429"/>
<protein>
    <submittedName>
        <fullName evidence="1">Uncharacterized protein</fullName>
    </submittedName>
</protein>
<dbReference type="PANTHER" id="PTHR30087">
    <property type="entry name" value="INNER MEMBRANE PROTEIN"/>
    <property type="match status" value="1"/>
</dbReference>